<dbReference type="GO" id="GO:0006520">
    <property type="term" value="P:amino acid metabolic process"/>
    <property type="evidence" value="ECO:0007669"/>
    <property type="project" value="InterPro"/>
</dbReference>
<dbReference type="Pfam" id="PF00155">
    <property type="entry name" value="Aminotran_1_2"/>
    <property type="match status" value="1"/>
</dbReference>
<sequence length="386" mass="41591">MPTPTDRVRRTKRSSIRVMFDLAERHDGDLVRLEVGEPDFDTPDHVIDAAMRAARGGATGYTSNAGLPACRDAIRERLAADYDVAYGREEIVVTVGGMEALHLAVLASVSPGEEVVAPGPTWPNYATQASLADGRFREVPMPAEAGFDLDADRMIEAMGEETGAVVLTTPSNPTGRVFDPDACRAVVEAAADHDAYVIADEVYLALTYDREPEAIAGYTDRPEHVLTVGSCSKTYAMTGWRLGWLAGDTHLIDEVVKVRESTTACASNIAQHAAIAALTGPQKPAEEMYRAFKRRRDLVVDRVESIDGLSCPRPEGAFYAFLDPDIDGDALPLAKHLLTEHGVVLAPGDGFGEAGRGRLRLSFANSSARIEEGFDRVEAGLATYEG</sequence>
<dbReference type="AlphaFoldDB" id="A0A238VUH9"/>
<dbReference type="GO" id="GO:0008483">
    <property type="term" value="F:transaminase activity"/>
    <property type="evidence" value="ECO:0007669"/>
    <property type="project" value="UniProtKB-KW"/>
</dbReference>
<dbReference type="OrthoDB" id="372018at2157"/>
<evidence type="ECO:0000256" key="4">
    <source>
        <dbReference type="ARBA" id="ARBA00022576"/>
    </source>
</evidence>
<name>A0A238VUH9_HALVU</name>
<evidence type="ECO:0000256" key="2">
    <source>
        <dbReference type="ARBA" id="ARBA00007441"/>
    </source>
</evidence>
<dbReference type="PANTHER" id="PTHR46383">
    <property type="entry name" value="ASPARTATE AMINOTRANSFERASE"/>
    <property type="match status" value="1"/>
</dbReference>
<dbReference type="SUPFAM" id="SSF53383">
    <property type="entry name" value="PLP-dependent transferases"/>
    <property type="match status" value="1"/>
</dbReference>
<accession>A0A238VUH9</accession>
<gene>
    <name evidence="9" type="ORF">SAMN06264855_1043</name>
</gene>
<proteinExistence type="inferred from homology"/>
<dbReference type="RefSeq" id="WP_089384061.1">
    <property type="nucleotide sequence ID" value="NZ_FZNQ01000004.1"/>
</dbReference>
<keyword evidence="4 7" id="KW-0032">Aminotransferase</keyword>
<evidence type="ECO:0000256" key="6">
    <source>
        <dbReference type="ARBA" id="ARBA00022898"/>
    </source>
</evidence>
<protein>
    <recommendedName>
        <fullName evidence="7">Aminotransferase</fullName>
        <ecNumber evidence="7">2.6.1.-</ecNumber>
    </recommendedName>
</protein>
<dbReference type="PROSITE" id="PS00105">
    <property type="entry name" value="AA_TRANSFER_CLASS_1"/>
    <property type="match status" value="1"/>
</dbReference>
<dbReference type="InterPro" id="IPR050596">
    <property type="entry name" value="AspAT/PAT-like"/>
</dbReference>
<dbReference type="GO" id="GO:0030170">
    <property type="term" value="F:pyridoxal phosphate binding"/>
    <property type="evidence" value="ECO:0007669"/>
    <property type="project" value="InterPro"/>
</dbReference>
<dbReference type="PANTHER" id="PTHR46383:SF3">
    <property type="entry name" value="ASPARTATE AMINOTRANSFERASE-RELATED"/>
    <property type="match status" value="1"/>
</dbReference>
<comment type="cofactor">
    <cofactor evidence="1 7">
        <name>pyridoxal 5'-phosphate</name>
        <dbReference type="ChEBI" id="CHEBI:597326"/>
    </cofactor>
</comment>
<dbReference type="Gene3D" id="3.90.1150.10">
    <property type="entry name" value="Aspartate Aminotransferase, domain 1"/>
    <property type="match status" value="1"/>
</dbReference>
<dbReference type="Gene3D" id="3.40.640.10">
    <property type="entry name" value="Type I PLP-dependent aspartate aminotransferase-like (Major domain)"/>
    <property type="match status" value="1"/>
</dbReference>
<dbReference type="EC" id="2.6.1.-" evidence="7"/>
<evidence type="ECO:0000256" key="7">
    <source>
        <dbReference type="RuleBase" id="RU000481"/>
    </source>
</evidence>
<evidence type="ECO:0000256" key="1">
    <source>
        <dbReference type="ARBA" id="ARBA00001933"/>
    </source>
</evidence>
<evidence type="ECO:0000256" key="3">
    <source>
        <dbReference type="ARBA" id="ARBA00011738"/>
    </source>
</evidence>
<keyword evidence="10" id="KW-1185">Reference proteome</keyword>
<keyword evidence="6" id="KW-0663">Pyridoxal phosphate</keyword>
<keyword evidence="5 7" id="KW-0808">Transferase</keyword>
<organism evidence="9 10">
    <name type="scientific">Halorubrum vacuolatum</name>
    <name type="common">Natronobacterium vacuolatum</name>
    <dbReference type="NCBI Taxonomy" id="63740"/>
    <lineage>
        <taxon>Archaea</taxon>
        <taxon>Methanobacteriati</taxon>
        <taxon>Methanobacteriota</taxon>
        <taxon>Stenosarchaea group</taxon>
        <taxon>Halobacteria</taxon>
        <taxon>Halobacteriales</taxon>
        <taxon>Haloferacaceae</taxon>
        <taxon>Halorubrum</taxon>
    </lineage>
</organism>
<comment type="similarity">
    <text evidence="2 7">Belongs to the class-I pyridoxal-phosphate-dependent aminotransferase family.</text>
</comment>
<dbReference type="InterPro" id="IPR015422">
    <property type="entry name" value="PyrdxlP-dep_Trfase_small"/>
</dbReference>
<evidence type="ECO:0000256" key="5">
    <source>
        <dbReference type="ARBA" id="ARBA00022679"/>
    </source>
</evidence>
<reference evidence="9 10" key="1">
    <citation type="submission" date="2017-06" db="EMBL/GenBank/DDBJ databases">
        <authorList>
            <person name="Kim H.J."/>
            <person name="Triplett B.A."/>
        </authorList>
    </citation>
    <scope>NUCLEOTIDE SEQUENCE [LARGE SCALE GENOMIC DNA]</scope>
    <source>
        <strain evidence="9 10">DSM 8800</strain>
    </source>
</reference>
<dbReference type="InterPro" id="IPR015424">
    <property type="entry name" value="PyrdxlP-dep_Trfase"/>
</dbReference>
<evidence type="ECO:0000313" key="9">
    <source>
        <dbReference type="EMBL" id="SNR37129.1"/>
    </source>
</evidence>
<evidence type="ECO:0000259" key="8">
    <source>
        <dbReference type="Pfam" id="PF00155"/>
    </source>
</evidence>
<dbReference type="InterPro" id="IPR015421">
    <property type="entry name" value="PyrdxlP-dep_Trfase_major"/>
</dbReference>
<dbReference type="InterPro" id="IPR004838">
    <property type="entry name" value="NHTrfase_class1_PyrdxlP-BS"/>
</dbReference>
<dbReference type="Proteomes" id="UP000198397">
    <property type="component" value="Unassembled WGS sequence"/>
</dbReference>
<comment type="subunit">
    <text evidence="3">Homodimer.</text>
</comment>
<dbReference type="CDD" id="cd00609">
    <property type="entry name" value="AAT_like"/>
    <property type="match status" value="1"/>
</dbReference>
<dbReference type="EMBL" id="FZNQ01000004">
    <property type="protein sequence ID" value="SNR37129.1"/>
    <property type="molecule type" value="Genomic_DNA"/>
</dbReference>
<dbReference type="InterPro" id="IPR004839">
    <property type="entry name" value="Aminotransferase_I/II_large"/>
</dbReference>
<evidence type="ECO:0000313" key="10">
    <source>
        <dbReference type="Proteomes" id="UP000198397"/>
    </source>
</evidence>
<feature type="domain" description="Aminotransferase class I/classII large" evidence="8">
    <location>
        <begin position="29"/>
        <end position="373"/>
    </location>
</feature>